<dbReference type="PROSITE" id="PS01136">
    <property type="entry name" value="UPF0034"/>
    <property type="match status" value="1"/>
</dbReference>
<evidence type="ECO:0000256" key="5">
    <source>
        <dbReference type="ARBA" id="ARBA00022643"/>
    </source>
</evidence>
<name>A0A2A4YSP0_9PROT</name>
<feature type="binding site" evidence="14">
    <location>
        <begin position="225"/>
        <end position="226"/>
    </location>
    <ligand>
        <name>FMN</name>
        <dbReference type="ChEBI" id="CHEBI:58210"/>
    </ligand>
</feature>
<evidence type="ECO:0000256" key="11">
    <source>
        <dbReference type="ARBA" id="ARBA00048802"/>
    </source>
</evidence>
<evidence type="ECO:0000259" key="15">
    <source>
        <dbReference type="Pfam" id="PF01207"/>
    </source>
</evidence>
<comment type="cofactor">
    <cofactor evidence="1 12 14">
        <name>FMN</name>
        <dbReference type="ChEBI" id="CHEBI:58210"/>
    </cofactor>
</comment>
<dbReference type="PIRSF" id="PIRSF006621">
    <property type="entry name" value="Dus"/>
    <property type="match status" value="1"/>
</dbReference>
<dbReference type="GO" id="GO:0000049">
    <property type="term" value="F:tRNA binding"/>
    <property type="evidence" value="ECO:0007669"/>
    <property type="project" value="UniProtKB-KW"/>
</dbReference>
<dbReference type="InterPro" id="IPR035587">
    <property type="entry name" value="DUS-like_FMN-bd"/>
</dbReference>
<evidence type="ECO:0000256" key="14">
    <source>
        <dbReference type="PIRSR" id="PIRSR006621-2"/>
    </source>
</evidence>
<organism evidence="16">
    <name type="scientific">OCS116 cluster bacterium</name>
    <dbReference type="NCBI Taxonomy" id="2030921"/>
    <lineage>
        <taxon>Bacteria</taxon>
        <taxon>Pseudomonadati</taxon>
        <taxon>Pseudomonadota</taxon>
        <taxon>Alphaproteobacteria</taxon>
        <taxon>OCS116 cluster</taxon>
    </lineage>
</organism>
<evidence type="ECO:0000313" key="16">
    <source>
        <dbReference type="EMBL" id="PCI97317.1"/>
    </source>
</evidence>
<evidence type="ECO:0000256" key="12">
    <source>
        <dbReference type="PIRNR" id="PIRNR006621"/>
    </source>
</evidence>
<dbReference type="GO" id="GO:0017150">
    <property type="term" value="F:tRNA dihydrouridine synthase activity"/>
    <property type="evidence" value="ECO:0007669"/>
    <property type="project" value="InterPro"/>
</dbReference>
<gene>
    <name evidence="16" type="ORF">COB13_16010</name>
</gene>
<feature type="domain" description="DUS-like FMN-binding" evidence="15">
    <location>
        <begin position="14"/>
        <end position="313"/>
    </location>
</feature>
<dbReference type="PANTHER" id="PTHR45846:SF1">
    <property type="entry name" value="TRNA-DIHYDROURIDINE(47) SYNTHASE [NAD(P)(+)]-LIKE"/>
    <property type="match status" value="1"/>
</dbReference>
<comment type="similarity">
    <text evidence="12">Belongs to the dus family.</text>
</comment>
<dbReference type="Pfam" id="PF01207">
    <property type="entry name" value="Dus"/>
    <property type="match status" value="1"/>
</dbReference>
<keyword evidence="8" id="KW-0694">RNA-binding</keyword>
<dbReference type="GO" id="GO:0050660">
    <property type="term" value="F:flavin adenine dinucleotide binding"/>
    <property type="evidence" value="ECO:0007669"/>
    <property type="project" value="InterPro"/>
</dbReference>
<dbReference type="InterPro" id="IPR001269">
    <property type="entry name" value="DUS_fam"/>
</dbReference>
<keyword evidence="7" id="KW-0521">NADP</keyword>
<dbReference type="SUPFAM" id="SSF51395">
    <property type="entry name" value="FMN-linked oxidoreductases"/>
    <property type="match status" value="1"/>
</dbReference>
<evidence type="ECO:0000256" key="10">
    <source>
        <dbReference type="ARBA" id="ARBA00048205"/>
    </source>
</evidence>
<feature type="binding site" evidence="14">
    <location>
        <position position="140"/>
    </location>
    <ligand>
        <name>FMN</name>
        <dbReference type="ChEBI" id="CHEBI:58210"/>
    </ligand>
</feature>
<accession>A0A2A4YSP0</accession>
<comment type="catalytic activity">
    <reaction evidence="10">
        <text>a 5,6-dihydrouridine in tRNA + NADP(+) = a uridine in tRNA + NADPH + H(+)</text>
        <dbReference type="Rhea" id="RHEA:23624"/>
        <dbReference type="Rhea" id="RHEA-COMP:13339"/>
        <dbReference type="Rhea" id="RHEA-COMP:13887"/>
        <dbReference type="ChEBI" id="CHEBI:15378"/>
        <dbReference type="ChEBI" id="CHEBI:57783"/>
        <dbReference type="ChEBI" id="CHEBI:58349"/>
        <dbReference type="ChEBI" id="CHEBI:65315"/>
        <dbReference type="ChEBI" id="CHEBI:74443"/>
    </reaction>
</comment>
<proteinExistence type="inferred from homology"/>
<evidence type="ECO:0000256" key="13">
    <source>
        <dbReference type="PIRSR" id="PIRSR006621-1"/>
    </source>
</evidence>
<dbReference type="Gene3D" id="1.10.1200.80">
    <property type="entry name" value="Putative flavin oxidoreducatase, domain 2"/>
    <property type="match status" value="1"/>
</dbReference>
<feature type="binding site" evidence="14">
    <location>
        <position position="170"/>
    </location>
    <ligand>
        <name>FMN</name>
        <dbReference type="ChEBI" id="CHEBI:58210"/>
    </ligand>
</feature>
<evidence type="ECO:0000256" key="7">
    <source>
        <dbReference type="ARBA" id="ARBA00022857"/>
    </source>
</evidence>
<reference key="1">
    <citation type="submission" date="2017-08" db="EMBL/GenBank/DDBJ databases">
        <title>A dynamic microbial community with high functional redundancy inhabits the cold, oxic subseafloor aquifer.</title>
        <authorList>
            <person name="Tully B.J."/>
            <person name="Wheat C.G."/>
            <person name="Glazer B.T."/>
            <person name="Huber J.A."/>
        </authorList>
    </citation>
    <scope>NUCLEOTIDE SEQUENCE [LARGE SCALE GENOMIC DNA]</scope>
</reference>
<keyword evidence="6 12" id="KW-0819">tRNA processing</keyword>
<dbReference type="CDD" id="cd02801">
    <property type="entry name" value="DUS_like_FMN"/>
    <property type="match status" value="1"/>
</dbReference>
<keyword evidence="9 12" id="KW-0560">Oxidoreductase</keyword>
<dbReference type="EMBL" id="NVUS01000031">
    <property type="protein sequence ID" value="PCI97317.1"/>
    <property type="molecule type" value="Genomic_DNA"/>
</dbReference>
<dbReference type="EC" id="1.3.1.-" evidence="12"/>
<evidence type="ECO:0000256" key="2">
    <source>
        <dbReference type="ARBA" id="ARBA00002790"/>
    </source>
</evidence>
<keyword evidence="5 12" id="KW-0288">FMN</keyword>
<dbReference type="PANTHER" id="PTHR45846">
    <property type="entry name" value="TRNA-DIHYDROURIDINE(47) SYNTHASE [NAD(P)(+)]-LIKE"/>
    <property type="match status" value="1"/>
</dbReference>
<dbReference type="InterPro" id="IPR004652">
    <property type="entry name" value="DusB-like"/>
</dbReference>
<protein>
    <recommendedName>
        <fullName evidence="12">tRNA-dihydrouridine synthase</fullName>
        <ecNumber evidence="12">1.3.1.-</ecNumber>
    </recommendedName>
</protein>
<evidence type="ECO:0000256" key="1">
    <source>
        <dbReference type="ARBA" id="ARBA00001917"/>
    </source>
</evidence>
<keyword evidence="3" id="KW-0820">tRNA-binding</keyword>
<dbReference type="InterPro" id="IPR013785">
    <property type="entry name" value="Aldolase_TIM"/>
</dbReference>
<reference evidence="16" key="2">
    <citation type="journal article" date="2018" name="ISME J.">
        <title>A dynamic microbial community with high functional redundancy inhabits the cold, oxic subseafloor aquifer.</title>
        <authorList>
            <person name="Tully B.J."/>
            <person name="Wheat C.G."/>
            <person name="Glazer B.T."/>
            <person name="Huber J.A."/>
        </authorList>
    </citation>
    <scope>NUCLEOTIDE SEQUENCE</scope>
    <source>
        <strain evidence="16">NORP83</strain>
    </source>
</reference>
<comment type="function">
    <text evidence="2 12">Catalyzes the synthesis of 5,6-dihydrouridine (D), a modified base found in the D-loop of most tRNAs, via the reduction of the C5-C6 double bond in target uridines.</text>
</comment>
<dbReference type="InterPro" id="IPR024036">
    <property type="entry name" value="tRNA-dHydroUridine_Synthase_C"/>
</dbReference>
<evidence type="ECO:0000256" key="9">
    <source>
        <dbReference type="ARBA" id="ARBA00023002"/>
    </source>
</evidence>
<evidence type="ECO:0000256" key="3">
    <source>
        <dbReference type="ARBA" id="ARBA00022555"/>
    </source>
</evidence>
<feature type="binding site" evidence="14">
    <location>
        <position position="71"/>
    </location>
    <ligand>
        <name>FMN</name>
        <dbReference type="ChEBI" id="CHEBI:58210"/>
    </ligand>
</feature>
<sequence>MIQIADIVLKNNALLAPMSGVTDAPFRRLAHELGAGLVISEMVASEELAKANVETLRKAEGGDYLKPFVIQLAGREEKWMAQGAKIAEDMGADIIDINMGCPARKVISGMSGSALMRDPDHALRLIEATVAATSKPVTLKMRLGWDFDMLNAPEIGYRAEQAGIQMLTIHGRTRNQFYKGTADWAKIADTAKRVKIPVVANGDLNHLSDADKMMKLAGAQGVMVGRGAYGMPWFVGDVGQYLTDKTLPQPKSLQWQHELVLKHFEMMLAHYGDYLGLRIARKHLGWYLENIVIDKNDLKQWRKNIFSQDASSEVKLKISAFFNEQMAKQSAFEPVLSAMVNE</sequence>
<dbReference type="InterPro" id="IPR018517">
    <property type="entry name" value="tRNA_hU_synthase_CS"/>
</dbReference>
<comment type="caution">
    <text evidence="16">The sequence shown here is derived from an EMBL/GenBank/DDBJ whole genome shotgun (WGS) entry which is preliminary data.</text>
</comment>
<feature type="active site" description="Proton donor" evidence="13">
    <location>
        <position position="101"/>
    </location>
</feature>
<dbReference type="AlphaFoldDB" id="A0A2A4YSP0"/>
<evidence type="ECO:0000256" key="4">
    <source>
        <dbReference type="ARBA" id="ARBA00022630"/>
    </source>
</evidence>
<comment type="catalytic activity">
    <reaction evidence="11">
        <text>a 5,6-dihydrouridine in tRNA + NAD(+) = a uridine in tRNA + NADH + H(+)</text>
        <dbReference type="Rhea" id="RHEA:54452"/>
        <dbReference type="Rhea" id="RHEA-COMP:13339"/>
        <dbReference type="Rhea" id="RHEA-COMP:13887"/>
        <dbReference type="ChEBI" id="CHEBI:15378"/>
        <dbReference type="ChEBI" id="CHEBI:57540"/>
        <dbReference type="ChEBI" id="CHEBI:57945"/>
        <dbReference type="ChEBI" id="CHEBI:65315"/>
        <dbReference type="ChEBI" id="CHEBI:74443"/>
    </reaction>
</comment>
<keyword evidence="14" id="KW-0547">Nucleotide-binding</keyword>
<dbReference type="NCBIfam" id="TIGR00737">
    <property type="entry name" value="nifR3_yhdG"/>
    <property type="match status" value="1"/>
</dbReference>
<keyword evidence="4 12" id="KW-0285">Flavoprotein</keyword>
<dbReference type="Gene3D" id="3.20.20.70">
    <property type="entry name" value="Aldolase class I"/>
    <property type="match status" value="1"/>
</dbReference>
<evidence type="ECO:0000256" key="8">
    <source>
        <dbReference type="ARBA" id="ARBA00022884"/>
    </source>
</evidence>
<evidence type="ECO:0000256" key="6">
    <source>
        <dbReference type="ARBA" id="ARBA00022694"/>
    </source>
</evidence>